<dbReference type="AlphaFoldDB" id="A0A4D6NR22"/>
<keyword evidence="1" id="KW-1133">Transmembrane helix</keyword>
<keyword evidence="1" id="KW-0812">Transmembrane</keyword>
<sequence length="90" mass="10048">MQSNSFSSNHGAFLSDRLLLSISVTIRSNSPLLFSLKKISGTVLHANNLHAVKVEICHSAFLAIVVVVIILHRLEKQRDALHDDPQHLRQ</sequence>
<name>A0A4D6NR22_VIGUN</name>
<organism evidence="2 4">
    <name type="scientific">Vigna unguiculata</name>
    <name type="common">Cowpea</name>
    <dbReference type="NCBI Taxonomy" id="3917"/>
    <lineage>
        <taxon>Eukaryota</taxon>
        <taxon>Viridiplantae</taxon>
        <taxon>Streptophyta</taxon>
        <taxon>Embryophyta</taxon>
        <taxon>Tracheophyta</taxon>
        <taxon>Spermatophyta</taxon>
        <taxon>Magnoliopsida</taxon>
        <taxon>eudicotyledons</taxon>
        <taxon>Gunneridae</taxon>
        <taxon>Pentapetalae</taxon>
        <taxon>rosids</taxon>
        <taxon>fabids</taxon>
        <taxon>Fabales</taxon>
        <taxon>Fabaceae</taxon>
        <taxon>Papilionoideae</taxon>
        <taxon>50 kb inversion clade</taxon>
        <taxon>NPAAA clade</taxon>
        <taxon>indigoferoid/millettioid clade</taxon>
        <taxon>Phaseoleae</taxon>
        <taxon>Vigna</taxon>
    </lineage>
</organism>
<accession>A0A4D6NR22</accession>
<evidence type="ECO:0000313" key="2">
    <source>
        <dbReference type="EMBL" id="QCE14735.1"/>
    </source>
</evidence>
<evidence type="ECO:0000313" key="4">
    <source>
        <dbReference type="Proteomes" id="UP000501690"/>
    </source>
</evidence>
<evidence type="ECO:0000256" key="1">
    <source>
        <dbReference type="SAM" id="Phobius"/>
    </source>
</evidence>
<keyword evidence="1" id="KW-0472">Membrane</keyword>
<dbReference type="EMBL" id="CP039355">
    <property type="protein sequence ID" value="QCE14763.1"/>
    <property type="molecule type" value="Genomic_DNA"/>
</dbReference>
<proteinExistence type="predicted"/>
<protein>
    <submittedName>
        <fullName evidence="2">Uncharacterized protein</fullName>
    </submittedName>
</protein>
<feature type="transmembrane region" description="Helical" evidence="1">
    <location>
        <begin position="51"/>
        <end position="71"/>
    </location>
</feature>
<dbReference type="Proteomes" id="UP000501690">
    <property type="component" value="Linkage Group LG11"/>
</dbReference>
<evidence type="ECO:0000313" key="3">
    <source>
        <dbReference type="EMBL" id="QCE14763.1"/>
    </source>
</evidence>
<gene>
    <name evidence="2" type="ORF">DEO72_LG11g1740</name>
    <name evidence="3" type="ORF">DEO72_LG11g1769</name>
</gene>
<reference evidence="2 4" key="1">
    <citation type="submission" date="2019-04" db="EMBL/GenBank/DDBJ databases">
        <title>An improved genome assembly and genetic linkage map for asparagus bean, Vigna unguiculata ssp. sesquipedialis.</title>
        <authorList>
            <person name="Xia Q."/>
            <person name="Zhang R."/>
            <person name="Dong Y."/>
        </authorList>
    </citation>
    <scope>NUCLEOTIDE SEQUENCE [LARGE SCALE GENOMIC DNA]</scope>
    <source>
        <tissue evidence="2">Leaf</tissue>
    </source>
</reference>
<keyword evidence="4" id="KW-1185">Reference proteome</keyword>
<dbReference type="EMBL" id="CP039355">
    <property type="protein sequence ID" value="QCE14735.1"/>
    <property type="molecule type" value="Genomic_DNA"/>
</dbReference>